<dbReference type="InterPro" id="IPR032739">
    <property type="entry name" value="MRNIP"/>
</dbReference>
<dbReference type="KEGG" id="emc:129326875"/>
<dbReference type="RefSeq" id="XP_054831154.1">
    <property type="nucleotide sequence ID" value="XM_054975179.1"/>
</dbReference>
<evidence type="ECO:0000259" key="2">
    <source>
        <dbReference type="Pfam" id="PF15749"/>
    </source>
</evidence>
<dbReference type="AlphaFoldDB" id="A0AA97KU56"/>
<dbReference type="PANTHER" id="PTHR15863:SF2">
    <property type="entry name" value="MRN COMPLEX-INTERACTING PROTEIN"/>
    <property type="match status" value="1"/>
</dbReference>
<gene>
    <name evidence="4" type="primary">MRNIP</name>
</gene>
<evidence type="ECO:0000313" key="3">
    <source>
        <dbReference type="Proteomes" id="UP001190640"/>
    </source>
</evidence>
<protein>
    <submittedName>
        <fullName evidence="4">MRN complex-interacting protein</fullName>
    </submittedName>
</protein>
<sequence length="340" mass="38510">MAQQFQVLRCCFCHIFQVQQVKKSKKWNCKICNEKQSVLKVFGQGSGSDCRHHVQTLNLLLGEREQAPVNMPWYTEEPEERENKNTVGQLEENLDWQEEKASRWNKYLDKSCEDEEKMLHTEKQTYSSFKNIAEDSRKHKKTSLDKTDAQRAKENRVPQFGSNPGRNSFKETQASENAVHGNMGILVVEELPVHGKNEDPGLRNSVISNWKTSFLSETFKESMVSTELEGQVSIVQSSSAAAASDKIANFIDSPPNWQHIPRQTACVFQDNIQKASERTEAANIPNEKNRDSSLLPSANLQRMLSKVPTTIPSVHPSAFSSATGRYSSLFSTGDDFDDYL</sequence>
<dbReference type="Proteomes" id="UP001190640">
    <property type="component" value="Chromosome 4"/>
</dbReference>
<proteinExistence type="predicted"/>
<evidence type="ECO:0000256" key="1">
    <source>
        <dbReference type="SAM" id="MobiDB-lite"/>
    </source>
</evidence>
<feature type="compositionally biased region" description="Basic and acidic residues" evidence="1">
    <location>
        <begin position="132"/>
        <end position="156"/>
    </location>
</feature>
<dbReference type="GO" id="GO:0003682">
    <property type="term" value="F:chromatin binding"/>
    <property type="evidence" value="ECO:0007669"/>
    <property type="project" value="TreeGrafter"/>
</dbReference>
<dbReference type="InterPro" id="IPR049472">
    <property type="entry name" value="MRNIP_N"/>
</dbReference>
<accession>A0AA97KU56</accession>
<dbReference type="GO" id="GO:0007095">
    <property type="term" value="P:mitotic G2 DNA damage checkpoint signaling"/>
    <property type="evidence" value="ECO:0007669"/>
    <property type="project" value="TreeGrafter"/>
</dbReference>
<feature type="domain" description="MRN complex-interacting protein N-terminal" evidence="2">
    <location>
        <begin position="7"/>
        <end position="107"/>
    </location>
</feature>
<dbReference type="GeneID" id="129326875"/>
<dbReference type="Pfam" id="PF15749">
    <property type="entry name" value="MRNIP"/>
    <property type="match status" value="1"/>
</dbReference>
<feature type="region of interest" description="Disordered" evidence="1">
    <location>
        <begin position="131"/>
        <end position="168"/>
    </location>
</feature>
<dbReference type="CTD" id="51149"/>
<organism evidence="3 4">
    <name type="scientific">Eublepharis macularius</name>
    <name type="common">Leopard gecko</name>
    <name type="synonym">Cyrtodactylus macularius</name>
    <dbReference type="NCBI Taxonomy" id="481883"/>
    <lineage>
        <taxon>Eukaryota</taxon>
        <taxon>Metazoa</taxon>
        <taxon>Chordata</taxon>
        <taxon>Craniata</taxon>
        <taxon>Vertebrata</taxon>
        <taxon>Euteleostomi</taxon>
        <taxon>Lepidosauria</taxon>
        <taxon>Squamata</taxon>
        <taxon>Bifurcata</taxon>
        <taxon>Gekkota</taxon>
        <taxon>Eublepharidae</taxon>
        <taxon>Eublepharinae</taxon>
        <taxon>Eublepharis</taxon>
    </lineage>
</organism>
<dbReference type="GO" id="GO:0005634">
    <property type="term" value="C:nucleus"/>
    <property type="evidence" value="ECO:0007669"/>
    <property type="project" value="TreeGrafter"/>
</dbReference>
<evidence type="ECO:0000313" key="4">
    <source>
        <dbReference type="RefSeq" id="XP_054831154.1"/>
    </source>
</evidence>
<dbReference type="PANTHER" id="PTHR15863">
    <property type="entry name" value="MRN COMPLEX-INTERACTING PROTEIN"/>
    <property type="match status" value="1"/>
</dbReference>
<name>A0AA97KU56_EUBMA</name>
<reference evidence="4" key="1">
    <citation type="submission" date="2025-08" db="UniProtKB">
        <authorList>
            <consortium name="RefSeq"/>
        </authorList>
    </citation>
    <scope>IDENTIFICATION</scope>
    <source>
        <tissue evidence="4">Blood</tissue>
    </source>
</reference>
<keyword evidence="3" id="KW-1185">Reference proteome</keyword>